<dbReference type="GO" id="GO:0002218">
    <property type="term" value="P:activation of innate immune response"/>
    <property type="evidence" value="ECO:0007669"/>
    <property type="project" value="InterPro"/>
</dbReference>
<feature type="compositionally biased region" description="Basic and acidic residues" evidence="2">
    <location>
        <begin position="430"/>
        <end position="443"/>
    </location>
</feature>
<dbReference type="Pfam" id="PF23058">
    <property type="entry name" value="RBD_ZCCHC3_2nd"/>
    <property type="match status" value="1"/>
</dbReference>
<dbReference type="EMBL" id="KV467247">
    <property type="protein sequence ID" value="OCT56818.1"/>
    <property type="molecule type" value="Genomic_DNA"/>
</dbReference>
<feature type="non-terminal residue" evidence="4">
    <location>
        <position position="1300"/>
    </location>
</feature>
<dbReference type="GO" id="GO:0003723">
    <property type="term" value="F:RNA binding"/>
    <property type="evidence" value="ECO:0007669"/>
    <property type="project" value="InterPro"/>
</dbReference>
<evidence type="ECO:0000259" key="3">
    <source>
        <dbReference type="PROSITE" id="PS50158"/>
    </source>
</evidence>
<dbReference type="Pfam" id="PF23057">
    <property type="entry name" value="RBD_ZCCHC3_1st"/>
    <property type="match status" value="1"/>
</dbReference>
<dbReference type="SUPFAM" id="SSF57756">
    <property type="entry name" value="Retrovirus zinc finger-like domains"/>
    <property type="match status" value="1"/>
</dbReference>
<dbReference type="InterPro" id="IPR001878">
    <property type="entry name" value="Znf_CCHC"/>
</dbReference>
<feature type="region of interest" description="Disordered" evidence="2">
    <location>
        <begin position="1109"/>
        <end position="1144"/>
    </location>
</feature>
<organism evidence="4">
    <name type="scientific">Xenopus laevis</name>
    <name type="common">African clawed frog</name>
    <dbReference type="NCBI Taxonomy" id="8355"/>
    <lineage>
        <taxon>Eukaryota</taxon>
        <taxon>Metazoa</taxon>
        <taxon>Chordata</taxon>
        <taxon>Craniata</taxon>
        <taxon>Vertebrata</taxon>
        <taxon>Euteleostomi</taxon>
        <taxon>Amphibia</taxon>
        <taxon>Batrachia</taxon>
        <taxon>Anura</taxon>
        <taxon>Pipoidea</taxon>
        <taxon>Pipidae</taxon>
        <taxon>Xenopodinae</taxon>
        <taxon>Xenopus</taxon>
        <taxon>Xenopus</taxon>
    </lineage>
</organism>
<feature type="region of interest" description="Disordered" evidence="2">
    <location>
        <begin position="430"/>
        <end position="484"/>
    </location>
</feature>
<evidence type="ECO:0000256" key="2">
    <source>
        <dbReference type="SAM" id="MobiDB-lite"/>
    </source>
</evidence>
<reference evidence="4" key="1">
    <citation type="submission" date="2016-05" db="EMBL/GenBank/DDBJ databases">
        <title>WGS assembly of Xenopus laevis.</title>
        <authorList>
            <person name="Session A."/>
            <person name="Uno Y."/>
            <person name="Kwon T."/>
            <person name="Chapman J."/>
            <person name="Toyoda A."/>
            <person name="Takahashi S."/>
            <person name="Fukui A."/>
            <person name="Hikosaka A."/>
            <person name="Putnam N."/>
            <person name="Stites J."/>
            <person name="Van Heeringen S."/>
            <person name="Quigley I."/>
            <person name="Heinz S."/>
            <person name="Hellsten U."/>
            <person name="Lyons J."/>
            <person name="Suzuki A."/>
            <person name="Kondo M."/>
            <person name="Ogino H."/>
            <person name="Ochi H."/>
            <person name="Bogdanovic O."/>
            <person name="Lister R."/>
            <person name="Georgiou G."/>
            <person name="Paranjpe S."/>
            <person name="Van Kruijsbergen I."/>
            <person name="Mozaffari S."/>
            <person name="Shu S."/>
            <person name="Schmutz J."/>
            <person name="Jenkins J."/>
            <person name="Grimwood J."/>
            <person name="Carlson J."/>
            <person name="Mitros T."/>
            <person name="Simakov O."/>
            <person name="Heald R."/>
            <person name="Miller K."/>
            <person name="Haudenschild C."/>
            <person name="Kuroki Y."/>
            <person name="Tanaka T."/>
            <person name="Michiue T."/>
            <person name="Watanabe M."/>
            <person name="Kinoshita T."/>
            <person name="Ohta Y."/>
            <person name="Mawaribuchi S."/>
            <person name="Suzuki Y."/>
            <person name="Haramoto Y."/>
            <person name="Yamamoto T."/>
            <person name="Takagi C."/>
            <person name="Kitzman J."/>
            <person name="Shendure J."/>
            <person name="Nakayama T."/>
            <person name="Izutsu Y."/>
            <person name="Robert J."/>
            <person name="Dichmann D."/>
            <person name="Flajnik M."/>
            <person name="Houston D."/>
            <person name="Marcotte E."/>
            <person name="Wallingford J."/>
            <person name="Ito Y."/>
            <person name="Asashima M."/>
            <person name="Ueno N."/>
            <person name="Matsuda Y."/>
            <person name="Jan Veenstra G."/>
            <person name="Fujiyama A."/>
            <person name="Harland R."/>
            <person name="Taira M."/>
            <person name="Rokhsar D.S."/>
        </authorList>
    </citation>
    <scope>NUCLEOTIDE SEQUENCE</scope>
    <source>
        <strain evidence="4">J</strain>
        <tissue evidence="4">Blood</tissue>
    </source>
</reference>
<feature type="region of interest" description="Disordered" evidence="2">
    <location>
        <begin position="954"/>
        <end position="982"/>
    </location>
</feature>
<sequence>ALGPTLEGVRSTRTVQTRSKAAGSERKGAARRSRSVSLGRISFTDMEDLGKAAASAVKTPDREVKCVMSEREGRKEIVGKERQMESKAEIVSVTNMEGCVQNVSSDICVLKHKMETSQHFISPDLFASMKSVSGEDCEFAGGEAAQSKPSKQSGTEYAAAALHHAAVMQSPVADCGGGMAASKTSPERHQAPHALVTKTVSCAGVRVVSGAGVESGEAVGTNSSSHIATPSVEMYKSLTGNSHLGTPTSEGNNCSDINEQPQAERLLKGQYAGSSHNQDQTPTTDELVELIKLANEQELQRKKFKVELQKAFYNYSTADVEKQDFYLAKVNKINEEFRTLEKQILQNYKKIGPLSEVYTNRRRFEDSRQALKQPAKYRSMRQIASASSTSDSDKETRRIGQLKPKKSVVAQIHAPNFIFSLDEANNIEDKMGKRSQSAHKEEESFVFSEQDFPSLPSTSQNDCVHQPSASKETFTQPSANNTETSAVVQSAPMSLALGHGKLSEQALTAAAGVGESGKDGMDGVEAGADCVNASDDIECGGGDISESVARQCVESVLSDVNEVNKDANSLADVIQPVPCTTPLSTAALISIPSSSAVLTTSSIASTFSPALTVSPITTSPLTTPAVSQNPLPTVPSAQPSSVSAPVSSSVRRPNGQQSIPSESAGSRNVPPPPPPNAWNRPLNRVRVPGVQNNITGPVFKQKNVIRLRWQGDKEQMPSRDVIAKEMLLKQSTLTPAGVRVYIKFSDTEYDIVFKTSQALEFFWQDYDSFKHSGLWESFRVISITKPETKKVTILFKNDCVPPEDILIWLRRHCKVLTPLKKDIDNNGYWSGGWCTNVELYMRYNVPQHLPNSVFIGSERGVVFYPGQPRACFKCGSYRHRASACAVVKCSLCGDVGHTGKDCNDVKCNLCGSYGHSHRACPEALHNIMESCPQLEEEMAKDLLEEIRDEMDYFQSDSQPSVIPPSQPHDTVKDQSAVARDAGDSVPLTVSSLSQGAKNELPVSITEAPIIQPLGIQPLPQRQKPLAQSGKGNSEPADKAIPPVRLSKSPFSQDWTVIKNKDLSGKQSPPKYIPPMQISLENKFELLAEKKSWADAMEEQDELERIDMEDKQSVKQCHGQADVGTDSGAEGDTDSKGKEEVVSGSEMECNKLQVRRKIVSVEFREDDKALSDDASEMISLGDDDPIPSGTQIKRFGDQDDIIMAGDFNQVLRAEDRSRLSFDKYESNFLKNILEQADLVDVFTHGGRMSKHTYHCAGRSSRIDMAFVRKEEIFTQTEEILVDYSDHLALSFLLGVSSVPTK</sequence>
<dbReference type="GO" id="GO:0003690">
    <property type="term" value="F:double-stranded DNA binding"/>
    <property type="evidence" value="ECO:0007669"/>
    <property type="project" value="InterPro"/>
</dbReference>
<dbReference type="InterPro" id="IPR042509">
    <property type="entry name" value="ZCCHC3"/>
</dbReference>
<dbReference type="InterPro" id="IPR057810">
    <property type="entry name" value="RBD_ZCCHC3_1st"/>
</dbReference>
<dbReference type="Proteomes" id="UP000694892">
    <property type="component" value="Unassembled WGS sequence"/>
</dbReference>
<feature type="region of interest" description="Disordered" evidence="2">
    <location>
        <begin position="1021"/>
        <end position="1047"/>
    </location>
</feature>
<dbReference type="SMART" id="SM00343">
    <property type="entry name" value="ZnF_C2HC"/>
    <property type="match status" value="3"/>
</dbReference>
<dbReference type="Gene3D" id="3.60.10.10">
    <property type="entry name" value="Endonuclease/exonuclease/phosphatase"/>
    <property type="match status" value="1"/>
</dbReference>
<dbReference type="PANTHER" id="PTHR22639">
    <property type="entry name" value="GAG-RELATED PROTEIN"/>
    <property type="match status" value="1"/>
</dbReference>
<dbReference type="InterPro" id="IPR036691">
    <property type="entry name" value="Endo/exonu/phosph_ase_sf"/>
</dbReference>
<feature type="region of interest" description="Disordered" evidence="2">
    <location>
        <begin position="368"/>
        <end position="399"/>
    </location>
</feature>
<dbReference type="Gene3D" id="4.10.60.10">
    <property type="entry name" value="Zinc finger, CCHC-type"/>
    <property type="match status" value="1"/>
</dbReference>
<dbReference type="PANTHER" id="PTHR22639:SF8">
    <property type="match status" value="1"/>
</dbReference>
<dbReference type="GO" id="GO:0008270">
    <property type="term" value="F:zinc ion binding"/>
    <property type="evidence" value="ECO:0007669"/>
    <property type="project" value="UniProtKB-KW"/>
</dbReference>
<feature type="domain" description="CCHC-type" evidence="3">
    <location>
        <begin position="888"/>
        <end position="902"/>
    </location>
</feature>
<evidence type="ECO:0000313" key="4">
    <source>
        <dbReference type="EMBL" id="OCT56818.1"/>
    </source>
</evidence>
<keyword evidence="1" id="KW-0479">Metal-binding</keyword>
<feature type="region of interest" description="Disordered" evidence="2">
    <location>
        <begin position="624"/>
        <end position="683"/>
    </location>
</feature>
<dbReference type="InterPro" id="IPR057811">
    <property type="entry name" value="RBD_ZCCHC3_2nd"/>
</dbReference>
<feature type="compositionally biased region" description="Polar residues" evidence="2">
    <location>
        <begin position="654"/>
        <end position="666"/>
    </location>
</feature>
<dbReference type="PROSITE" id="PS50158">
    <property type="entry name" value="ZF_CCHC"/>
    <property type="match status" value="1"/>
</dbReference>
<gene>
    <name evidence="4" type="ORF">XELAEV_18004347mg</name>
</gene>
<dbReference type="SUPFAM" id="SSF56219">
    <property type="entry name" value="DNase I-like"/>
    <property type="match status" value="1"/>
</dbReference>
<protein>
    <recommendedName>
        <fullName evidence="3">CCHC-type domain-containing protein</fullName>
    </recommendedName>
</protein>
<dbReference type="InterPro" id="IPR036875">
    <property type="entry name" value="Znf_CCHC_sf"/>
</dbReference>
<feature type="compositionally biased region" description="Low complexity" evidence="2">
    <location>
        <begin position="634"/>
        <end position="653"/>
    </location>
</feature>
<keyword evidence="1" id="KW-0862">Zinc</keyword>
<evidence type="ECO:0000256" key="1">
    <source>
        <dbReference type="PROSITE-ProRule" id="PRU00047"/>
    </source>
</evidence>
<proteinExistence type="predicted"/>
<feature type="region of interest" description="Disordered" evidence="2">
    <location>
        <begin position="1"/>
        <end position="37"/>
    </location>
</feature>
<keyword evidence="1" id="KW-0863">Zinc-finger</keyword>
<accession>A0A974BRR8</accession>
<name>A0A974BRR8_XENLA</name>
<feature type="non-terminal residue" evidence="4">
    <location>
        <position position="1"/>
    </location>
</feature>
<feature type="compositionally biased region" description="Polar residues" evidence="2">
    <location>
        <begin position="455"/>
        <end position="484"/>
    </location>
</feature>